<accession>A0A844Y6B1</accession>
<protein>
    <submittedName>
        <fullName evidence="1">Uncharacterized protein</fullName>
    </submittedName>
</protein>
<comment type="caution">
    <text evidence="1">The sequence shown here is derived from an EMBL/GenBank/DDBJ whole genome shotgun (WGS) entry which is preliminary data.</text>
</comment>
<dbReference type="Proteomes" id="UP000430272">
    <property type="component" value="Unassembled WGS sequence"/>
</dbReference>
<reference evidence="1 2" key="1">
    <citation type="submission" date="2019-12" db="EMBL/GenBank/DDBJ databases">
        <title>Genomic-based taxomic classification of the family Erythrobacteraceae.</title>
        <authorList>
            <person name="Xu L."/>
        </authorList>
    </citation>
    <scope>NUCLEOTIDE SEQUENCE [LARGE SCALE GENOMIC DNA]</scope>
    <source>
        <strain evidence="1 2">JCM 17468</strain>
    </source>
</reference>
<dbReference type="EMBL" id="WTYD01000001">
    <property type="protein sequence ID" value="MXO53714.1"/>
    <property type="molecule type" value="Genomic_DNA"/>
</dbReference>
<gene>
    <name evidence="1" type="ORF">GRI47_06795</name>
</gene>
<dbReference type="OrthoDB" id="7565484at2"/>
<proteinExistence type="predicted"/>
<dbReference type="RefSeq" id="WP_160660536.1">
    <property type="nucleotide sequence ID" value="NZ_BAABDV010000001.1"/>
</dbReference>
<evidence type="ECO:0000313" key="2">
    <source>
        <dbReference type="Proteomes" id="UP000430272"/>
    </source>
</evidence>
<dbReference type="AlphaFoldDB" id="A0A844Y6B1"/>
<organism evidence="1 2">
    <name type="scientific">Qipengyuania pelagi</name>
    <dbReference type="NCBI Taxonomy" id="994320"/>
    <lineage>
        <taxon>Bacteria</taxon>
        <taxon>Pseudomonadati</taxon>
        <taxon>Pseudomonadota</taxon>
        <taxon>Alphaproteobacteria</taxon>
        <taxon>Sphingomonadales</taxon>
        <taxon>Erythrobacteraceae</taxon>
        <taxon>Qipengyuania</taxon>
    </lineage>
</organism>
<name>A0A844Y6B1_9SPHN</name>
<evidence type="ECO:0000313" key="1">
    <source>
        <dbReference type="EMBL" id="MXO53714.1"/>
    </source>
</evidence>
<sequence length="278" mass="31414">MKFHWFAVLGIVCSVPTSAQEADEQVGDIFRITVFHESRSDGDTGSSSHGGGHEFIEKIVALRPGGVEKIYDVPREPNEESRLIDWQFPVRIFEAADGQMEIVNRGELEARRDLWLEAAKMRSDACGSWYFTWNAFQVKCDPDEVLETILAIKIQPERLEVGESFSHPAAMQPDELQLIGNEGWKFHASMSIDPDYFRRVEARSDVIVSEIMKEPITFEQAYARRSDELITGAIEVVLTASESGRVLKKVTTIQTTKIESDGETERTTSVETIERTKL</sequence>
<keyword evidence="2" id="KW-1185">Reference proteome</keyword>